<protein>
    <recommendedName>
        <fullName evidence="2">DUF112 domain-containing protein</fullName>
    </recommendedName>
</protein>
<keyword evidence="1" id="KW-0472">Membrane</keyword>
<dbReference type="PANTHER" id="PTHR35342">
    <property type="entry name" value="TRICARBOXYLIC TRANSPORT PROTEIN"/>
    <property type="match status" value="1"/>
</dbReference>
<keyword evidence="1" id="KW-0812">Transmembrane</keyword>
<accession>A0A8S0G4K8</accession>
<dbReference type="Pfam" id="PF01970">
    <property type="entry name" value="TctA"/>
    <property type="match status" value="1"/>
</dbReference>
<dbReference type="EMBL" id="AP022360">
    <property type="protein sequence ID" value="BBU86753.1"/>
    <property type="molecule type" value="Genomic_DNA"/>
</dbReference>
<dbReference type="PANTHER" id="PTHR35342:SF5">
    <property type="entry name" value="TRICARBOXYLIC TRANSPORT PROTEIN"/>
    <property type="match status" value="1"/>
</dbReference>
<feature type="transmembrane region" description="Helical" evidence="1">
    <location>
        <begin position="162"/>
        <end position="178"/>
    </location>
</feature>
<feature type="transmembrane region" description="Helical" evidence="1">
    <location>
        <begin position="184"/>
        <end position="199"/>
    </location>
</feature>
<dbReference type="Proteomes" id="UP000467488">
    <property type="component" value="Chromosome"/>
</dbReference>
<dbReference type="AlphaFoldDB" id="A0A8S0G4K8"/>
<keyword evidence="1" id="KW-1133">Transmembrane helix</keyword>
<evidence type="ECO:0000313" key="4">
    <source>
        <dbReference type="Proteomes" id="UP000467488"/>
    </source>
</evidence>
<sequence>MPQTQTGINLFKGMGQVIWSRKLNLGRSSIIGTLIGALPGAGADIAAWISYAISKKFSRQQELYGHGSEEAIVDSSSSNNASLAGSWIPSLVFGIPGDSAAAIIIGVLYMKDMNPGPTLFLFQADKLYAVFILFLIANIALLPLATIAPVSFIKRIIWIDKAILYPIILIFSIVGAFAIDNSGASVVVMLVMGVLGYWLQRKEYPVSPIILGMILGPMLEKNLLSSMIKSNGEWLAFVERPVSMALAVCFFLVVALQGRNIYRSFSR</sequence>
<gene>
    <name evidence="3" type="ORF">EIMP300_81530</name>
</gene>
<proteinExistence type="predicted"/>
<name>A0A8S0G4K8_ECOLX</name>
<feature type="transmembrane region" description="Helical" evidence="1">
    <location>
        <begin position="244"/>
        <end position="262"/>
    </location>
</feature>
<evidence type="ECO:0000256" key="1">
    <source>
        <dbReference type="SAM" id="Phobius"/>
    </source>
</evidence>
<evidence type="ECO:0000259" key="2">
    <source>
        <dbReference type="Pfam" id="PF01970"/>
    </source>
</evidence>
<feature type="transmembrane region" description="Helical" evidence="1">
    <location>
        <begin position="87"/>
        <end position="109"/>
    </location>
</feature>
<evidence type="ECO:0000313" key="3">
    <source>
        <dbReference type="EMBL" id="BBU86753.1"/>
    </source>
</evidence>
<dbReference type="InterPro" id="IPR002823">
    <property type="entry name" value="DUF112_TM"/>
</dbReference>
<feature type="transmembrane region" description="Helical" evidence="1">
    <location>
        <begin position="129"/>
        <end position="150"/>
    </location>
</feature>
<feature type="domain" description="DUF112" evidence="2">
    <location>
        <begin position="21"/>
        <end position="211"/>
    </location>
</feature>
<reference evidence="3 4" key="1">
    <citation type="submission" date="2020-01" db="EMBL/GenBank/DDBJ databases">
        <title>Dynamics of blaIMP-6 dissemination in carbapenem resistant Enterobacteriacea isolated from regional surveillance in Osaka, Japan.</title>
        <authorList>
            <person name="Abe R."/>
            <person name="Akeda Y."/>
            <person name="Sugawara Y."/>
            <person name="Yamamoto N."/>
            <person name="Tomono K."/>
            <person name="Takeuchi D."/>
            <person name="Kawahara R."/>
            <person name="Hamada S."/>
        </authorList>
    </citation>
    <scope>NUCLEOTIDE SEQUENCE [LARGE SCALE GENOMIC DNA]</scope>
    <source>
        <strain evidence="3 4">E300</strain>
    </source>
</reference>
<feature type="transmembrane region" description="Helical" evidence="1">
    <location>
        <begin position="30"/>
        <end position="53"/>
    </location>
</feature>
<organism evidence="3 4">
    <name type="scientific">Escherichia coli</name>
    <dbReference type="NCBI Taxonomy" id="562"/>
    <lineage>
        <taxon>Bacteria</taxon>
        <taxon>Pseudomonadati</taxon>
        <taxon>Pseudomonadota</taxon>
        <taxon>Gammaproteobacteria</taxon>
        <taxon>Enterobacterales</taxon>
        <taxon>Enterobacteriaceae</taxon>
        <taxon>Escherichia</taxon>
    </lineage>
</organism>